<evidence type="ECO:0000313" key="2">
    <source>
        <dbReference type="EMBL" id="MFC5749511.1"/>
    </source>
</evidence>
<dbReference type="Proteomes" id="UP001596074">
    <property type="component" value="Unassembled WGS sequence"/>
</dbReference>
<sequence length="188" mass="19665">MDIRHHTAAIAAVTALLAGCSSLPGGGEPAERSDGAAREGTDVPAGRPGVDTTGRPVVGATFDTPIANGAKIDIAVMGLQVRGKLATLTVRLTPHVPADHSDQGPSPYALNGRHAIGASLLDPVNLKRYVVVRDSSGKALQTDDIFTDIRNNQPGLLTYTFAAPPENVKALDVQYGSWPLFRNVPVGR</sequence>
<proteinExistence type="predicted"/>
<feature type="region of interest" description="Disordered" evidence="1">
    <location>
        <begin position="24"/>
        <end position="55"/>
    </location>
</feature>
<protein>
    <recommendedName>
        <fullName evidence="4">DUF4352 domain-containing protein</fullName>
    </recommendedName>
</protein>
<evidence type="ECO:0000313" key="3">
    <source>
        <dbReference type="Proteomes" id="UP001596074"/>
    </source>
</evidence>
<feature type="compositionally biased region" description="Basic and acidic residues" evidence="1">
    <location>
        <begin position="29"/>
        <end position="41"/>
    </location>
</feature>
<organism evidence="2 3">
    <name type="scientific">Actinomadura rugatobispora</name>
    <dbReference type="NCBI Taxonomy" id="1994"/>
    <lineage>
        <taxon>Bacteria</taxon>
        <taxon>Bacillati</taxon>
        <taxon>Actinomycetota</taxon>
        <taxon>Actinomycetes</taxon>
        <taxon>Streptosporangiales</taxon>
        <taxon>Thermomonosporaceae</taxon>
        <taxon>Actinomadura</taxon>
    </lineage>
</organism>
<name>A0ABW1A4Q2_9ACTN</name>
<keyword evidence="3" id="KW-1185">Reference proteome</keyword>
<dbReference type="PROSITE" id="PS51257">
    <property type="entry name" value="PROKAR_LIPOPROTEIN"/>
    <property type="match status" value="1"/>
</dbReference>
<dbReference type="RefSeq" id="WP_378285231.1">
    <property type="nucleotide sequence ID" value="NZ_JBHSON010000042.1"/>
</dbReference>
<evidence type="ECO:0008006" key="4">
    <source>
        <dbReference type="Google" id="ProtNLM"/>
    </source>
</evidence>
<gene>
    <name evidence="2" type="ORF">ACFPZN_28145</name>
</gene>
<reference evidence="3" key="1">
    <citation type="journal article" date="2019" name="Int. J. Syst. Evol. Microbiol.">
        <title>The Global Catalogue of Microorganisms (GCM) 10K type strain sequencing project: providing services to taxonomists for standard genome sequencing and annotation.</title>
        <authorList>
            <consortium name="The Broad Institute Genomics Platform"/>
            <consortium name="The Broad Institute Genome Sequencing Center for Infectious Disease"/>
            <person name="Wu L."/>
            <person name="Ma J."/>
        </authorList>
    </citation>
    <scope>NUCLEOTIDE SEQUENCE [LARGE SCALE GENOMIC DNA]</scope>
    <source>
        <strain evidence="3">KCTC 42087</strain>
    </source>
</reference>
<dbReference type="EMBL" id="JBHSON010000042">
    <property type="protein sequence ID" value="MFC5749511.1"/>
    <property type="molecule type" value="Genomic_DNA"/>
</dbReference>
<accession>A0ABW1A4Q2</accession>
<evidence type="ECO:0000256" key="1">
    <source>
        <dbReference type="SAM" id="MobiDB-lite"/>
    </source>
</evidence>
<comment type="caution">
    <text evidence="2">The sequence shown here is derived from an EMBL/GenBank/DDBJ whole genome shotgun (WGS) entry which is preliminary data.</text>
</comment>